<reference evidence="2 3" key="1">
    <citation type="submission" date="2014-04" db="EMBL/GenBank/DDBJ databases">
        <authorList>
            <consortium name="DOE Joint Genome Institute"/>
            <person name="Kuo A."/>
            <person name="Kohler A."/>
            <person name="Jargeat P."/>
            <person name="Nagy L.G."/>
            <person name="Floudas D."/>
            <person name="Copeland A."/>
            <person name="Barry K.W."/>
            <person name="Cichocki N."/>
            <person name="Veneault-Fourrey C."/>
            <person name="LaButti K."/>
            <person name="Lindquist E.A."/>
            <person name="Lipzen A."/>
            <person name="Lundell T."/>
            <person name="Morin E."/>
            <person name="Murat C."/>
            <person name="Sun H."/>
            <person name="Tunlid A."/>
            <person name="Henrissat B."/>
            <person name="Grigoriev I.V."/>
            <person name="Hibbett D.S."/>
            <person name="Martin F."/>
            <person name="Nordberg H.P."/>
            <person name="Cantor M.N."/>
            <person name="Hua S.X."/>
        </authorList>
    </citation>
    <scope>NUCLEOTIDE SEQUENCE [LARGE SCALE GENOMIC DNA]</scope>
    <source>
        <strain evidence="2 3">Ve08.2h10</strain>
    </source>
</reference>
<evidence type="ECO:0000256" key="1">
    <source>
        <dbReference type="SAM" id="SignalP"/>
    </source>
</evidence>
<keyword evidence="3" id="KW-1185">Reference proteome</keyword>
<feature type="chain" id="PRO_5002209192" evidence="1">
    <location>
        <begin position="27"/>
        <end position="168"/>
    </location>
</feature>
<gene>
    <name evidence="2" type="ORF">PAXRUDRAFT_12336</name>
</gene>
<dbReference type="EMBL" id="KN825139">
    <property type="protein sequence ID" value="KIK93981.1"/>
    <property type="molecule type" value="Genomic_DNA"/>
</dbReference>
<keyword evidence="1" id="KW-0732">Signal</keyword>
<organism evidence="2 3">
    <name type="scientific">Paxillus rubicundulus Ve08.2h10</name>
    <dbReference type="NCBI Taxonomy" id="930991"/>
    <lineage>
        <taxon>Eukaryota</taxon>
        <taxon>Fungi</taxon>
        <taxon>Dikarya</taxon>
        <taxon>Basidiomycota</taxon>
        <taxon>Agaricomycotina</taxon>
        <taxon>Agaricomycetes</taxon>
        <taxon>Agaricomycetidae</taxon>
        <taxon>Boletales</taxon>
        <taxon>Paxilineae</taxon>
        <taxon>Paxillaceae</taxon>
        <taxon>Paxillus</taxon>
    </lineage>
</organism>
<proteinExistence type="predicted"/>
<evidence type="ECO:0000313" key="3">
    <source>
        <dbReference type="Proteomes" id="UP000054538"/>
    </source>
</evidence>
<dbReference type="HOGENOM" id="CLU_1587032_0_0_1"/>
<feature type="signal peptide" evidence="1">
    <location>
        <begin position="1"/>
        <end position="26"/>
    </location>
</feature>
<accession>A0A0D0DW53</accession>
<name>A0A0D0DW53_9AGAM</name>
<evidence type="ECO:0000313" key="2">
    <source>
        <dbReference type="EMBL" id="KIK93981.1"/>
    </source>
</evidence>
<dbReference type="AlphaFoldDB" id="A0A0D0DW53"/>
<sequence length="168" mass="17663">MTSHWGLWACGVLLFFNDALFPDSSASAFESPADTPEDIDYKEAFKHAMEMGLPPPILLGALNPPSCLSSLPPSAAVAPVAAPPNSISAAIQPHLNPDIWNVPAPNSVVPPMPNPEPEPVPEPALEVQVPVVKPKPKLKHKCKAIDMEHTAVGGDEQVGTGSTAGRKT</sequence>
<protein>
    <submittedName>
        <fullName evidence="2">Uncharacterized protein</fullName>
    </submittedName>
</protein>
<dbReference type="InParanoid" id="A0A0D0DW53"/>
<reference evidence="3" key="2">
    <citation type="submission" date="2015-01" db="EMBL/GenBank/DDBJ databases">
        <title>Evolutionary Origins and Diversification of the Mycorrhizal Mutualists.</title>
        <authorList>
            <consortium name="DOE Joint Genome Institute"/>
            <consortium name="Mycorrhizal Genomics Consortium"/>
            <person name="Kohler A."/>
            <person name="Kuo A."/>
            <person name="Nagy L.G."/>
            <person name="Floudas D."/>
            <person name="Copeland A."/>
            <person name="Barry K.W."/>
            <person name="Cichocki N."/>
            <person name="Veneault-Fourrey C."/>
            <person name="LaButti K."/>
            <person name="Lindquist E.A."/>
            <person name="Lipzen A."/>
            <person name="Lundell T."/>
            <person name="Morin E."/>
            <person name="Murat C."/>
            <person name="Riley R."/>
            <person name="Ohm R."/>
            <person name="Sun H."/>
            <person name="Tunlid A."/>
            <person name="Henrissat B."/>
            <person name="Grigoriev I.V."/>
            <person name="Hibbett D.S."/>
            <person name="Martin F."/>
        </authorList>
    </citation>
    <scope>NUCLEOTIDE SEQUENCE [LARGE SCALE GENOMIC DNA]</scope>
    <source>
        <strain evidence="3">Ve08.2h10</strain>
    </source>
</reference>
<dbReference type="Proteomes" id="UP000054538">
    <property type="component" value="Unassembled WGS sequence"/>
</dbReference>